<dbReference type="EMBL" id="AM849034">
    <property type="protein sequence ID" value="CAQ03078.1"/>
    <property type="molecule type" value="Genomic_DNA"/>
</dbReference>
<dbReference type="HOGENOM" id="CLU_083287_3_0_11"/>
<dbReference type="AlphaFoldDB" id="B0RCY6"/>
<gene>
    <name evidence="4" type="ordered locus">CMS3008</name>
</gene>
<dbReference type="Pfam" id="PF01047">
    <property type="entry name" value="MarR"/>
    <property type="match status" value="1"/>
</dbReference>
<protein>
    <submittedName>
        <fullName evidence="4">MarR-family transcriptional regulator</fullName>
    </submittedName>
</protein>
<reference evidence="4 5" key="1">
    <citation type="journal article" date="2008" name="J. Bacteriol.">
        <title>Genome of the actinomycete plant pathogen Clavibacter michiganensis subsp. sepedonicus suggests recent niche adaptation.</title>
        <authorList>
            <person name="Bentley S.D."/>
            <person name="Corton C."/>
            <person name="Brown S.E."/>
            <person name="Barron A."/>
            <person name="Clark L."/>
            <person name="Doggett J."/>
            <person name="Harris B."/>
            <person name="Ormond D."/>
            <person name="Quail M.A."/>
            <person name="May G."/>
            <person name="Francis D."/>
            <person name="Knudson D."/>
            <person name="Parkhill J."/>
            <person name="Ishimaru C.A."/>
        </authorList>
    </citation>
    <scope>NUCLEOTIDE SEQUENCE [LARGE SCALE GENOMIC DNA]</scope>
    <source>
        <strain evidence="5">ATCC 33113 / DSM 20744 / JCM 9667 / LMG 2889 / ICMP 2535 / C-1</strain>
    </source>
</reference>
<dbReference type="GO" id="GO:0005737">
    <property type="term" value="C:cytoplasm"/>
    <property type="evidence" value="ECO:0007669"/>
    <property type="project" value="UniProtKB-SubCell"/>
</dbReference>
<feature type="domain" description="HTH marR-type" evidence="3">
    <location>
        <begin position="41"/>
        <end position="171"/>
    </location>
</feature>
<feature type="compositionally biased region" description="Acidic residues" evidence="2">
    <location>
        <begin position="186"/>
        <end position="197"/>
    </location>
</feature>
<feature type="region of interest" description="Disordered" evidence="2">
    <location>
        <begin position="1"/>
        <end position="33"/>
    </location>
</feature>
<dbReference type="GO" id="GO:0006950">
    <property type="term" value="P:response to stress"/>
    <property type="evidence" value="ECO:0007669"/>
    <property type="project" value="TreeGrafter"/>
</dbReference>
<dbReference type="KEGG" id="cms:CMS3008"/>
<comment type="subcellular location">
    <subcellularLocation>
        <location evidence="1">Cytoplasm</location>
    </subcellularLocation>
</comment>
<dbReference type="Gene3D" id="1.10.10.10">
    <property type="entry name" value="Winged helix-like DNA-binding domain superfamily/Winged helix DNA-binding domain"/>
    <property type="match status" value="1"/>
</dbReference>
<dbReference type="SUPFAM" id="SSF46785">
    <property type="entry name" value="Winged helix' DNA-binding domain"/>
    <property type="match status" value="1"/>
</dbReference>
<name>B0RCY6_CLASE</name>
<organism evidence="4 5">
    <name type="scientific">Clavibacter sepedonicus</name>
    <name type="common">Clavibacter michiganensis subsp. sepedonicus</name>
    <dbReference type="NCBI Taxonomy" id="31964"/>
    <lineage>
        <taxon>Bacteria</taxon>
        <taxon>Bacillati</taxon>
        <taxon>Actinomycetota</taxon>
        <taxon>Actinomycetes</taxon>
        <taxon>Micrococcales</taxon>
        <taxon>Microbacteriaceae</taxon>
        <taxon>Clavibacter</taxon>
    </lineage>
</organism>
<evidence type="ECO:0000313" key="4">
    <source>
        <dbReference type="EMBL" id="CAQ03078.1"/>
    </source>
</evidence>
<dbReference type="InterPro" id="IPR036388">
    <property type="entry name" value="WH-like_DNA-bd_sf"/>
</dbReference>
<dbReference type="STRING" id="31964.CMS3008"/>
<dbReference type="SMART" id="SM00347">
    <property type="entry name" value="HTH_MARR"/>
    <property type="match status" value="1"/>
</dbReference>
<dbReference type="PANTHER" id="PTHR33164">
    <property type="entry name" value="TRANSCRIPTIONAL REGULATOR, MARR FAMILY"/>
    <property type="match status" value="1"/>
</dbReference>
<proteinExistence type="predicted"/>
<dbReference type="InterPro" id="IPR036390">
    <property type="entry name" value="WH_DNA-bd_sf"/>
</dbReference>
<dbReference type="PROSITE" id="PS50995">
    <property type="entry name" value="HTH_MARR_2"/>
    <property type="match status" value="1"/>
</dbReference>
<dbReference type="Proteomes" id="UP000001318">
    <property type="component" value="Chromosome"/>
</dbReference>
<keyword evidence="5" id="KW-1185">Reference proteome</keyword>
<dbReference type="GO" id="GO:0003700">
    <property type="term" value="F:DNA-binding transcription factor activity"/>
    <property type="evidence" value="ECO:0007669"/>
    <property type="project" value="InterPro"/>
</dbReference>
<evidence type="ECO:0000256" key="1">
    <source>
        <dbReference type="ARBA" id="ARBA00004496"/>
    </source>
</evidence>
<dbReference type="PANTHER" id="PTHR33164:SF5">
    <property type="entry name" value="ORGANIC HYDROPEROXIDE RESISTANCE TRANSCRIPTIONAL REGULATOR"/>
    <property type="match status" value="1"/>
</dbReference>
<accession>B0RCY6</accession>
<feature type="region of interest" description="Disordered" evidence="2">
    <location>
        <begin position="174"/>
        <end position="197"/>
    </location>
</feature>
<evidence type="ECO:0000256" key="2">
    <source>
        <dbReference type="SAM" id="MobiDB-lite"/>
    </source>
</evidence>
<sequence>MRGDPRALSGVRWRECPRPRHRRTDEPEDEEMAQRSLSLLQDETGVLLAAASRAVVSLYRPLLQPLNLTHPQYLVLLALDEEEPQAVVDLAEKLHLTPGTLSPLLKRLEVFGYVSRFRDATDERRLSVGLTHAGRDMLPVIWRVGDQVRRDIAGDDVDDSRLRDLLQGVLDRATAHEQAHDHADDHEDEDAADAGQA</sequence>
<dbReference type="InterPro" id="IPR000835">
    <property type="entry name" value="HTH_MarR-typ"/>
</dbReference>
<dbReference type="InterPro" id="IPR039422">
    <property type="entry name" value="MarR/SlyA-like"/>
</dbReference>
<dbReference type="eggNOG" id="COG1846">
    <property type="taxonomic scope" value="Bacteria"/>
</dbReference>
<evidence type="ECO:0000259" key="3">
    <source>
        <dbReference type="PROSITE" id="PS50995"/>
    </source>
</evidence>
<feature type="compositionally biased region" description="Basic and acidic residues" evidence="2">
    <location>
        <begin position="174"/>
        <end position="185"/>
    </location>
</feature>
<evidence type="ECO:0000313" key="5">
    <source>
        <dbReference type="Proteomes" id="UP000001318"/>
    </source>
</evidence>